<keyword evidence="7" id="KW-1185">Reference proteome</keyword>
<dbReference type="PIRSF" id="PIRSF006806">
    <property type="entry name" value="FTHF_cligase"/>
    <property type="match status" value="1"/>
</dbReference>
<reference evidence="6" key="1">
    <citation type="submission" date="2021-02" db="EMBL/GenBank/DDBJ databases">
        <title>PHA producing bacteria isolated from coastal sediment in Guangdong, Shenzhen.</title>
        <authorList>
            <person name="Zheng W."/>
            <person name="Yu S."/>
            <person name="Huang Y."/>
        </authorList>
    </citation>
    <scope>NUCLEOTIDE SEQUENCE</scope>
    <source>
        <strain evidence="6">TN14-10</strain>
    </source>
</reference>
<dbReference type="NCBIfam" id="TIGR02727">
    <property type="entry name" value="MTHFS_bact"/>
    <property type="match status" value="1"/>
</dbReference>
<dbReference type="InterPro" id="IPR037171">
    <property type="entry name" value="NagB/RpiA_transferase-like"/>
</dbReference>
<feature type="binding site" evidence="4">
    <location>
        <position position="59"/>
    </location>
    <ligand>
        <name>substrate</name>
    </ligand>
</feature>
<comment type="catalytic activity">
    <reaction evidence="5">
        <text>(6S)-5-formyl-5,6,7,8-tetrahydrofolate + ATP = (6R)-5,10-methenyltetrahydrofolate + ADP + phosphate</text>
        <dbReference type="Rhea" id="RHEA:10488"/>
        <dbReference type="ChEBI" id="CHEBI:30616"/>
        <dbReference type="ChEBI" id="CHEBI:43474"/>
        <dbReference type="ChEBI" id="CHEBI:57455"/>
        <dbReference type="ChEBI" id="CHEBI:57457"/>
        <dbReference type="ChEBI" id="CHEBI:456216"/>
        <dbReference type="EC" id="6.3.3.2"/>
    </reaction>
</comment>
<feature type="binding site" evidence="4">
    <location>
        <position position="54"/>
    </location>
    <ligand>
        <name>substrate</name>
    </ligand>
</feature>
<evidence type="ECO:0000313" key="6">
    <source>
        <dbReference type="EMBL" id="MBN7797060.1"/>
    </source>
</evidence>
<evidence type="ECO:0000256" key="2">
    <source>
        <dbReference type="ARBA" id="ARBA00022741"/>
    </source>
</evidence>
<dbReference type="GO" id="GO:0030272">
    <property type="term" value="F:5-formyltetrahydrofolate cyclo-ligase activity"/>
    <property type="evidence" value="ECO:0007669"/>
    <property type="project" value="UniProtKB-EC"/>
</dbReference>
<dbReference type="RefSeq" id="WP_206560508.1">
    <property type="nucleotide sequence ID" value="NZ_JAFKCZ010000007.1"/>
</dbReference>
<dbReference type="PANTHER" id="PTHR23407">
    <property type="entry name" value="ATPASE INHIBITOR/5-FORMYLTETRAHYDROFOLATE CYCLO-LIGASE"/>
    <property type="match status" value="1"/>
</dbReference>
<proteinExistence type="inferred from homology"/>
<dbReference type="GO" id="GO:0035999">
    <property type="term" value="P:tetrahydrofolate interconversion"/>
    <property type="evidence" value="ECO:0007669"/>
    <property type="project" value="TreeGrafter"/>
</dbReference>
<accession>A0A939DF01</accession>
<evidence type="ECO:0000256" key="1">
    <source>
        <dbReference type="ARBA" id="ARBA00010638"/>
    </source>
</evidence>
<dbReference type="PANTHER" id="PTHR23407:SF1">
    <property type="entry name" value="5-FORMYLTETRAHYDROFOLATE CYCLO-LIGASE"/>
    <property type="match status" value="1"/>
</dbReference>
<evidence type="ECO:0000256" key="4">
    <source>
        <dbReference type="PIRSR" id="PIRSR006806-1"/>
    </source>
</evidence>
<evidence type="ECO:0000256" key="5">
    <source>
        <dbReference type="RuleBase" id="RU361279"/>
    </source>
</evidence>
<evidence type="ECO:0000313" key="7">
    <source>
        <dbReference type="Proteomes" id="UP000664303"/>
    </source>
</evidence>
<dbReference type="Proteomes" id="UP000664303">
    <property type="component" value="Unassembled WGS sequence"/>
</dbReference>
<feature type="binding site" evidence="4">
    <location>
        <begin position="136"/>
        <end position="144"/>
    </location>
    <ligand>
        <name>ATP</name>
        <dbReference type="ChEBI" id="CHEBI:30616"/>
    </ligand>
</feature>
<dbReference type="GO" id="GO:0009396">
    <property type="term" value="P:folic acid-containing compound biosynthetic process"/>
    <property type="evidence" value="ECO:0007669"/>
    <property type="project" value="TreeGrafter"/>
</dbReference>
<dbReference type="AlphaFoldDB" id="A0A939DF01"/>
<comment type="similarity">
    <text evidence="1 5">Belongs to the 5-formyltetrahydrofolate cyclo-ligase family.</text>
</comment>
<dbReference type="SUPFAM" id="SSF100950">
    <property type="entry name" value="NagB/RpiA/CoA transferase-like"/>
    <property type="match status" value="1"/>
</dbReference>
<dbReference type="InterPro" id="IPR002698">
    <property type="entry name" value="FTHF_cligase"/>
</dbReference>
<name>A0A939DF01_9GAMM</name>
<keyword evidence="6" id="KW-0436">Ligase</keyword>
<dbReference type="Gene3D" id="3.40.50.10420">
    <property type="entry name" value="NagB/RpiA/CoA transferase-like"/>
    <property type="match status" value="1"/>
</dbReference>
<dbReference type="EMBL" id="JAFKCZ010000007">
    <property type="protein sequence ID" value="MBN7797060.1"/>
    <property type="molecule type" value="Genomic_DNA"/>
</dbReference>
<evidence type="ECO:0000256" key="3">
    <source>
        <dbReference type="ARBA" id="ARBA00022840"/>
    </source>
</evidence>
<sequence>MTSPDQLKTQLRRELRERRRALDPARQQGAARAAALALPALPDWDRIARIALYLPADGEVDTRDIAHLCRATGRTLYLPRVGARGELHFALWREGVPLHSNRYGIPEPPPSAPRGDTATLDLVLLPLVGWDRRGNRLGMGGGYYDRALAGPRPGLLVGLAHGVQEVERLPAQAWDVRLDYVLTEQGLHRCGD</sequence>
<keyword evidence="5" id="KW-0479">Metal-binding</keyword>
<gene>
    <name evidence="6" type="ORF">JYP50_10685</name>
</gene>
<comment type="cofactor">
    <cofactor evidence="5">
        <name>Mg(2+)</name>
        <dbReference type="ChEBI" id="CHEBI:18420"/>
    </cofactor>
</comment>
<dbReference type="GO" id="GO:0005524">
    <property type="term" value="F:ATP binding"/>
    <property type="evidence" value="ECO:0007669"/>
    <property type="project" value="UniProtKB-KW"/>
</dbReference>
<keyword evidence="5" id="KW-0460">Magnesium</keyword>
<dbReference type="Pfam" id="PF01812">
    <property type="entry name" value="5-FTHF_cyc-lig"/>
    <property type="match status" value="1"/>
</dbReference>
<keyword evidence="3 4" id="KW-0067">ATP-binding</keyword>
<organism evidence="6 7">
    <name type="scientific">Parahaliea mediterranea</name>
    <dbReference type="NCBI Taxonomy" id="651086"/>
    <lineage>
        <taxon>Bacteria</taxon>
        <taxon>Pseudomonadati</taxon>
        <taxon>Pseudomonadota</taxon>
        <taxon>Gammaproteobacteria</taxon>
        <taxon>Cellvibrionales</taxon>
        <taxon>Halieaceae</taxon>
        <taxon>Parahaliea</taxon>
    </lineage>
</organism>
<comment type="caution">
    <text evidence="6">The sequence shown here is derived from an EMBL/GenBank/DDBJ whole genome shotgun (WGS) entry which is preliminary data.</text>
</comment>
<protein>
    <recommendedName>
        <fullName evidence="5">5-formyltetrahydrofolate cyclo-ligase</fullName>
        <ecNumber evidence="5">6.3.3.2</ecNumber>
    </recommendedName>
</protein>
<keyword evidence="2 4" id="KW-0547">Nucleotide-binding</keyword>
<dbReference type="InterPro" id="IPR024185">
    <property type="entry name" value="FTHF_cligase-like_sf"/>
</dbReference>
<dbReference type="EC" id="6.3.3.2" evidence="5"/>
<dbReference type="GO" id="GO:0046872">
    <property type="term" value="F:metal ion binding"/>
    <property type="evidence" value="ECO:0007669"/>
    <property type="project" value="UniProtKB-KW"/>
</dbReference>
<feature type="binding site" evidence="4">
    <location>
        <begin position="8"/>
        <end position="12"/>
    </location>
    <ligand>
        <name>ATP</name>
        <dbReference type="ChEBI" id="CHEBI:30616"/>
    </ligand>
</feature>